<evidence type="ECO:0000313" key="2">
    <source>
        <dbReference type="Proteomes" id="UP000887116"/>
    </source>
</evidence>
<dbReference type="Proteomes" id="UP000887116">
    <property type="component" value="Unassembled WGS sequence"/>
</dbReference>
<accession>A0A8X6JVQ0</accession>
<evidence type="ECO:0000313" key="1">
    <source>
        <dbReference type="EMBL" id="GFR20001.1"/>
    </source>
</evidence>
<dbReference type="EMBL" id="BMAO01007986">
    <property type="protein sequence ID" value="GFR20001.1"/>
    <property type="molecule type" value="Genomic_DNA"/>
</dbReference>
<protein>
    <submittedName>
        <fullName evidence="1">Uncharacterized protein</fullName>
    </submittedName>
</protein>
<name>A0A8X6JVQ0_TRICU</name>
<proteinExistence type="predicted"/>
<comment type="caution">
    <text evidence="1">The sequence shown here is derived from an EMBL/GenBank/DDBJ whole genome shotgun (WGS) entry which is preliminary data.</text>
</comment>
<sequence>MGEQLFDNLLVILTNALPIVTWHTNRSDQCLFENSYLWHHVENSGCYKHAVTHSGDNLQIDLQTSCSRLEIMKLSTILQQSTSLCHVVKLSTLLTNFCRIYLTFIKTSGSGQSFSRAIPDKRNGWLKTMSQIQKRLPEQEYACKSIDFIPLNDDEAVQYPLV</sequence>
<organism evidence="1 2">
    <name type="scientific">Trichonephila clavata</name>
    <name type="common">Joro spider</name>
    <name type="synonym">Nephila clavata</name>
    <dbReference type="NCBI Taxonomy" id="2740835"/>
    <lineage>
        <taxon>Eukaryota</taxon>
        <taxon>Metazoa</taxon>
        <taxon>Ecdysozoa</taxon>
        <taxon>Arthropoda</taxon>
        <taxon>Chelicerata</taxon>
        <taxon>Arachnida</taxon>
        <taxon>Araneae</taxon>
        <taxon>Araneomorphae</taxon>
        <taxon>Entelegynae</taxon>
        <taxon>Araneoidea</taxon>
        <taxon>Nephilidae</taxon>
        <taxon>Trichonephila</taxon>
    </lineage>
</organism>
<gene>
    <name evidence="1" type="ORF">TNCT_726601</name>
</gene>
<reference evidence="1" key="1">
    <citation type="submission" date="2020-07" db="EMBL/GenBank/DDBJ databases">
        <title>Multicomponent nature underlies the extraordinary mechanical properties of spider dragline silk.</title>
        <authorList>
            <person name="Kono N."/>
            <person name="Nakamura H."/>
            <person name="Mori M."/>
            <person name="Yoshida Y."/>
            <person name="Ohtoshi R."/>
            <person name="Malay A.D."/>
            <person name="Moran D.A.P."/>
            <person name="Tomita M."/>
            <person name="Numata K."/>
            <person name="Arakawa K."/>
        </authorList>
    </citation>
    <scope>NUCLEOTIDE SEQUENCE</scope>
</reference>
<keyword evidence="2" id="KW-1185">Reference proteome</keyword>
<dbReference type="AlphaFoldDB" id="A0A8X6JVQ0"/>